<feature type="transmembrane region" description="Helical" evidence="1">
    <location>
        <begin position="74"/>
        <end position="96"/>
    </location>
</feature>
<sequence length="178" mass="20132">MGNHIYIPTNLLQGAGAMLFFWTGHQIAGSGIPKRMSRMEIMVGILLLLASLYSSYEGGGRDVPLSMVRCHYSYYPVNVLAALFCVHGIYIFSVYMLRWKRISDLLGYWGRISLLILCVHIIDLDYGFIDNVCVRLLGADGWLPASFLLAGHWVAALCGAWMLVRISWVRRVFRLART</sequence>
<dbReference type="Proteomes" id="UP000310760">
    <property type="component" value="Unassembled WGS sequence"/>
</dbReference>
<feature type="transmembrane region" description="Helical" evidence="1">
    <location>
        <begin position="141"/>
        <end position="164"/>
    </location>
</feature>
<accession>A0A4S2FE15</accession>
<feature type="transmembrane region" description="Helical" evidence="1">
    <location>
        <begin position="108"/>
        <end position="129"/>
    </location>
</feature>
<organism evidence="2 3">
    <name type="scientific">Phocaeicola sartorii</name>
    <dbReference type="NCBI Taxonomy" id="671267"/>
    <lineage>
        <taxon>Bacteria</taxon>
        <taxon>Pseudomonadati</taxon>
        <taxon>Bacteroidota</taxon>
        <taxon>Bacteroidia</taxon>
        <taxon>Bacteroidales</taxon>
        <taxon>Bacteroidaceae</taxon>
        <taxon>Phocaeicola</taxon>
    </lineage>
</organism>
<feature type="transmembrane region" description="Helical" evidence="1">
    <location>
        <begin position="36"/>
        <end position="54"/>
    </location>
</feature>
<evidence type="ECO:0000256" key="1">
    <source>
        <dbReference type="SAM" id="Phobius"/>
    </source>
</evidence>
<feature type="transmembrane region" description="Helical" evidence="1">
    <location>
        <begin position="6"/>
        <end position="24"/>
    </location>
</feature>
<dbReference type="AlphaFoldDB" id="A0A4S2FE15"/>
<keyword evidence="1" id="KW-0472">Membrane</keyword>
<gene>
    <name evidence="2" type="ORF">E5339_19610</name>
</gene>
<keyword evidence="1" id="KW-0812">Transmembrane</keyword>
<dbReference type="RefSeq" id="WP_135952621.1">
    <property type="nucleotide sequence ID" value="NZ_SRYJ01000059.1"/>
</dbReference>
<protein>
    <submittedName>
        <fullName evidence="2">Uncharacterized protein</fullName>
    </submittedName>
</protein>
<evidence type="ECO:0000313" key="2">
    <source>
        <dbReference type="EMBL" id="TGY67585.1"/>
    </source>
</evidence>
<reference evidence="2 3" key="1">
    <citation type="submission" date="2019-04" db="EMBL/GenBank/DDBJ databases">
        <title>Microbes associate with the intestines of laboratory mice.</title>
        <authorList>
            <person name="Navarre W."/>
            <person name="Wong E."/>
            <person name="Huang K."/>
            <person name="Tropini C."/>
            <person name="Ng K."/>
            <person name="Yu B."/>
        </authorList>
    </citation>
    <scope>NUCLEOTIDE SEQUENCE [LARGE SCALE GENOMIC DNA]</scope>
    <source>
        <strain evidence="2 3">NM22_B1</strain>
    </source>
</reference>
<proteinExistence type="predicted"/>
<keyword evidence="1" id="KW-1133">Transmembrane helix</keyword>
<name>A0A4S2FE15_9BACT</name>
<dbReference type="EMBL" id="SRYJ01000059">
    <property type="protein sequence ID" value="TGY67585.1"/>
    <property type="molecule type" value="Genomic_DNA"/>
</dbReference>
<comment type="caution">
    <text evidence="2">The sequence shown here is derived from an EMBL/GenBank/DDBJ whole genome shotgun (WGS) entry which is preliminary data.</text>
</comment>
<evidence type="ECO:0000313" key="3">
    <source>
        <dbReference type="Proteomes" id="UP000310760"/>
    </source>
</evidence>